<organism evidence="2 3">
    <name type="scientific">Adineta steineri</name>
    <dbReference type="NCBI Taxonomy" id="433720"/>
    <lineage>
        <taxon>Eukaryota</taxon>
        <taxon>Metazoa</taxon>
        <taxon>Spiralia</taxon>
        <taxon>Gnathifera</taxon>
        <taxon>Rotifera</taxon>
        <taxon>Eurotatoria</taxon>
        <taxon>Bdelloidea</taxon>
        <taxon>Adinetida</taxon>
        <taxon>Adinetidae</taxon>
        <taxon>Adineta</taxon>
    </lineage>
</organism>
<name>A0A813QP89_9BILA</name>
<dbReference type="EMBL" id="CAJNOE010000030">
    <property type="protein sequence ID" value="CAF0769373.1"/>
    <property type="molecule type" value="Genomic_DNA"/>
</dbReference>
<reference evidence="2" key="1">
    <citation type="submission" date="2021-02" db="EMBL/GenBank/DDBJ databases">
        <authorList>
            <person name="Nowell W R."/>
        </authorList>
    </citation>
    <scope>NUCLEOTIDE SEQUENCE</scope>
</reference>
<feature type="compositionally biased region" description="Basic and acidic residues" evidence="1">
    <location>
        <begin position="376"/>
        <end position="392"/>
    </location>
</feature>
<dbReference type="GO" id="GO:0006605">
    <property type="term" value="P:protein targeting"/>
    <property type="evidence" value="ECO:0007669"/>
    <property type="project" value="TreeGrafter"/>
</dbReference>
<dbReference type="GO" id="GO:0005765">
    <property type="term" value="C:lysosomal membrane"/>
    <property type="evidence" value="ECO:0007669"/>
    <property type="project" value="TreeGrafter"/>
</dbReference>
<dbReference type="GO" id="GO:0031267">
    <property type="term" value="F:small GTPase binding"/>
    <property type="evidence" value="ECO:0007669"/>
    <property type="project" value="TreeGrafter"/>
</dbReference>
<dbReference type="GO" id="GO:0031410">
    <property type="term" value="C:cytoplasmic vesicle"/>
    <property type="evidence" value="ECO:0007669"/>
    <property type="project" value="TreeGrafter"/>
</dbReference>
<sequence length="634" mass="73145">MPPKTMPPVPFFFLFDFYLMQGSTDDNDVLPEAIIYFYPTDPQLKDLKILDCGEIVGVVQYFQHDLFRSIPKTLYFQKTFVVHDYHGRHSGFLCAPHDYYTEEEAVIHLKYIMDLFNMLYGTWNHVNSTYGQDRKINEFLNRALTPIVHYVLNHRRSIPYLFSVIEYAPLKKGNQRVLLECKHCLNYLRSAYGIKDGLIGYDKKILYSSYDFDTTFYLQLLFQITKDLPEDLICIPWDSEFKLKNGVSLFRIYTRRKSSSTSTHNVIDTSPTTNTTTPTANITTTKMTTSPINIFNSLSFMSDDSSSLRSQFSNNSELSPSLTDRRRIGVLGLAYQSCSSEETGFDTDTMDDSSSASAAEERSSVLSSITSNSDKITAEKQSYEESLTDEQKLENLRSRASTLSNDMEKTIEIEFLNSPDDLIDRIHLTEIDAFESSDDDDIENFKVIHRTTTVTSAPEVIKLPEIFKSDRQEVKVSWSNIPDKNNENERDELVLYVQRNSRMVFAGVMEQSSLSDEYLKTLWNLMLSQMANMETEVQVISTTNEMIKLSTDVKYQFNENTHSADFERVFDGPRVYRKFPAEDSSFMGLYARTELNRHPDRKVIGLSRGSHLISADRRLPDRTIYLSRRFQESL</sequence>
<comment type="caution">
    <text evidence="2">The sequence shown here is derived from an EMBL/GenBank/DDBJ whole genome shotgun (WGS) entry which is preliminary data.</text>
</comment>
<feature type="region of interest" description="Disordered" evidence="1">
    <location>
        <begin position="262"/>
        <end position="283"/>
    </location>
</feature>
<dbReference type="PANTHER" id="PTHR14407">
    <property type="entry name" value="HERMANSKY-PUDLAK SYNDROME 4 PROTEIN LIGHT-EAR PROTEIN-RELATED"/>
    <property type="match status" value="1"/>
</dbReference>
<proteinExistence type="predicted"/>
<dbReference type="GO" id="GO:0005085">
    <property type="term" value="F:guanyl-nucleotide exchange factor activity"/>
    <property type="evidence" value="ECO:0007669"/>
    <property type="project" value="TreeGrafter"/>
</dbReference>
<gene>
    <name evidence="2" type="ORF">IZO911_LOCUS5189</name>
</gene>
<accession>A0A813QP89</accession>
<evidence type="ECO:0000313" key="3">
    <source>
        <dbReference type="Proteomes" id="UP000663860"/>
    </source>
</evidence>
<dbReference type="GO" id="GO:0031085">
    <property type="term" value="C:BLOC-3 complex"/>
    <property type="evidence" value="ECO:0007669"/>
    <property type="project" value="TreeGrafter"/>
</dbReference>
<protein>
    <recommendedName>
        <fullName evidence="4">CCZ1/INTU/HSP4 first Longin domain-containing protein</fullName>
    </recommendedName>
</protein>
<evidence type="ECO:0000313" key="2">
    <source>
        <dbReference type="EMBL" id="CAF0769373.1"/>
    </source>
</evidence>
<feature type="compositionally biased region" description="Low complexity" evidence="1">
    <location>
        <begin position="269"/>
        <end position="283"/>
    </location>
</feature>
<dbReference type="InterPro" id="IPR026091">
    <property type="entry name" value="HPS4"/>
</dbReference>
<feature type="region of interest" description="Disordered" evidence="1">
    <location>
        <begin position="341"/>
        <end position="392"/>
    </location>
</feature>
<dbReference type="PANTHER" id="PTHR14407:SF9">
    <property type="entry name" value="BLOC-3 COMPLEX MEMBER HPS4"/>
    <property type="match status" value="1"/>
</dbReference>
<dbReference type="Proteomes" id="UP000663860">
    <property type="component" value="Unassembled WGS sequence"/>
</dbReference>
<evidence type="ECO:0008006" key="4">
    <source>
        <dbReference type="Google" id="ProtNLM"/>
    </source>
</evidence>
<evidence type="ECO:0000256" key="1">
    <source>
        <dbReference type="SAM" id="MobiDB-lite"/>
    </source>
</evidence>
<dbReference type="AlphaFoldDB" id="A0A813QP89"/>
<feature type="compositionally biased region" description="Low complexity" evidence="1">
    <location>
        <begin position="353"/>
        <end position="368"/>
    </location>
</feature>